<protein>
    <submittedName>
        <fullName evidence="1">Uncharacterized protein</fullName>
    </submittedName>
</protein>
<keyword evidence="2" id="KW-1185">Reference proteome</keyword>
<evidence type="ECO:0000313" key="2">
    <source>
        <dbReference type="Proteomes" id="UP000007015"/>
    </source>
</evidence>
<dbReference type="Proteomes" id="UP000007015">
    <property type="component" value="Chromosome 4"/>
</dbReference>
<proteinExistence type="predicted"/>
<dbReference type="AlphaFoldDB" id="B8AUR2"/>
<evidence type="ECO:0000313" key="1">
    <source>
        <dbReference type="EMBL" id="EEC77407.1"/>
    </source>
</evidence>
<dbReference type="EMBL" id="CM000129">
    <property type="protein sequence ID" value="EEC77407.1"/>
    <property type="molecule type" value="Genomic_DNA"/>
</dbReference>
<dbReference type="HOGENOM" id="CLU_166415_0_0_1"/>
<dbReference type="OMA" id="SIMHANQ"/>
<sequence length="120" mass="12394">MAAAVASSSAAAATSSAAAATSSAAAAAAVATAASSSAAMDWYLDAVRGVATTEKALGFFKEKASIMHANQVVVRCTDAVARWPGVKVQRYEYDRTVDEPDVSMLDRLPVRILRKIGESG</sequence>
<name>B8AUR2_ORYSI</name>
<gene>
    <name evidence="1" type="ORF">OsI_16173</name>
</gene>
<dbReference type="Gramene" id="BGIOSGA014960-TA">
    <property type="protein sequence ID" value="BGIOSGA014960-PA"/>
    <property type="gene ID" value="BGIOSGA014960"/>
</dbReference>
<organism evidence="1 2">
    <name type="scientific">Oryza sativa subsp. indica</name>
    <name type="common">Rice</name>
    <dbReference type="NCBI Taxonomy" id="39946"/>
    <lineage>
        <taxon>Eukaryota</taxon>
        <taxon>Viridiplantae</taxon>
        <taxon>Streptophyta</taxon>
        <taxon>Embryophyta</taxon>
        <taxon>Tracheophyta</taxon>
        <taxon>Spermatophyta</taxon>
        <taxon>Magnoliopsida</taxon>
        <taxon>Liliopsida</taxon>
        <taxon>Poales</taxon>
        <taxon>Poaceae</taxon>
        <taxon>BOP clade</taxon>
        <taxon>Oryzoideae</taxon>
        <taxon>Oryzeae</taxon>
        <taxon>Oryzinae</taxon>
        <taxon>Oryza</taxon>
        <taxon>Oryza sativa</taxon>
    </lineage>
</organism>
<reference evidence="1 2" key="1">
    <citation type="journal article" date="2005" name="PLoS Biol.">
        <title>The genomes of Oryza sativa: a history of duplications.</title>
        <authorList>
            <person name="Yu J."/>
            <person name="Wang J."/>
            <person name="Lin W."/>
            <person name="Li S."/>
            <person name="Li H."/>
            <person name="Zhou J."/>
            <person name="Ni P."/>
            <person name="Dong W."/>
            <person name="Hu S."/>
            <person name="Zeng C."/>
            <person name="Zhang J."/>
            <person name="Zhang Y."/>
            <person name="Li R."/>
            <person name="Xu Z."/>
            <person name="Li S."/>
            <person name="Li X."/>
            <person name="Zheng H."/>
            <person name="Cong L."/>
            <person name="Lin L."/>
            <person name="Yin J."/>
            <person name="Geng J."/>
            <person name="Li G."/>
            <person name="Shi J."/>
            <person name="Liu J."/>
            <person name="Lv H."/>
            <person name="Li J."/>
            <person name="Wang J."/>
            <person name="Deng Y."/>
            <person name="Ran L."/>
            <person name="Shi X."/>
            <person name="Wang X."/>
            <person name="Wu Q."/>
            <person name="Li C."/>
            <person name="Ren X."/>
            <person name="Wang J."/>
            <person name="Wang X."/>
            <person name="Li D."/>
            <person name="Liu D."/>
            <person name="Zhang X."/>
            <person name="Ji Z."/>
            <person name="Zhao W."/>
            <person name="Sun Y."/>
            <person name="Zhang Z."/>
            <person name="Bao J."/>
            <person name="Han Y."/>
            <person name="Dong L."/>
            <person name="Ji J."/>
            <person name="Chen P."/>
            <person name="Wu S."/>
            <person name="Liu J."/>
            <person name="Xiao Y."/>
            <person name="Bu D."/>
            <person name="Tan J."/>
            <person name="Yang L."/>
            <person name="Ye C."/>
            <person name="Zhang J."/>
            <person name="Xu J."/>
            <person name="Zhou Y."/>
            <person name="Yu Y."/>
            <person name="Zhang B."/>
            <person name="Zhuang S."/>
            <person name="Wei H."/>
            <person name="Liu B."/>
            <person name="Lei M."/>
            <person name="Yu H."/>
            <person name="Li Y."/>
            <person name="Xu H."/>
            <person name="Wei S."/>
            <person name="He X."/>
            <person name="Fang L."/>
            <person name="Zhang Z."/>
            <person name="Zhang Y."/>
            <person name="Huang X."/>
            <person name="Su Z."/>
            <person name="Tong W."/>
            <person name="Li J."/>
            <person name="Tong Z."/>
            <person name="Li S."/>
            <person name="Ye J."/>
            <person name="Wang L."/>
            <person name="Fang L."/>
            <person name="Lei T."/>
            <person name="Chen C."/>
            <person name="Chen H."/>
            <person name="Xu Z."/>
            <person name="Li H."/>
            <person name="Huang H."/>
            <person name="Zhang F."/>
            <person name="Xu H."/>
            <person name="Li N."/>
            <person name="Zhao C."/>
            <person name="Li S."/>
            <person name="Dong L."/>
            <person name="Huang Y."/>
            <person name="Li L."/>
            <person name="Xi Y."/>
            <person name="Qi Q."/>
            <person name="Li W."/>
            <person name="Zhang B."/>
            <person name="Hu W."/>
            <person name="Zhang Y."/>
            <person name="Tian X."/>
            <person name="Jiao Y."/>
            <person name="Liang X."/>
            <person name="Jin J."/>
            <person name="Gao L."/>
            <person name="Zheng W."/>
            <person name="Hao B."/>
            <person name="Liu S."/>
            <person name="Wang W."/>
            <person name="Yuan L."/>
            <person name="Cao M."/>
            <person name="McDermott J."/>
            <person name="Samudrala R."/>
            <person name="Wang J."/>
            <person name="Wong G.K."/>
            <person name="Yang H."/>
        </authorList>
    </citation>
    <scope>NUCLEOTIDE SEQUENCE [LARGE SCALE GENOMIC DNA]</scope>
    <source>
        <strain evidence="2">cv. 93-11</strain>
    </source>
</reference>
<accession>B8AUR2</accession>